<evidence type="ECO:0000259" key="9">
    <source>
        <dbReference type="PROSITE" id="PS51764"/>
    </source>
</evidence>
<evidence type="ECO:0000256" key="7">
    <source>
        <dbReference type="PIRSR" id="PIRSR018168-3"/>
    </source>
</evidence>
<keyword evidence="4" id="KW-0119">Carbohydrate metabolism</keyword>
<evidence type="ECO:0000256" key="8">
    <source>
        <dbReference type="PROSITE-ProRule" id="PRU01100"/>
    </source>
</evidence>
<dbReference type="PIRSF" id="PIRSF018168">
    <property type="entry name" value="Mannan-1_4-beta-mannosidase"/>
    <property type="match status" value="1"/>
</dbReference>
<comment type="similarity">
    <text evidence="1 4 8">Belongs to the glycosyl hydrolase 26 family.</text>
</comment>
<dbReference type="PANTHER" id="PTHR40079:SF4">
    <property type="entry name" value="GH26 DOMAIN-CONTAINING PROTEIN-RELATED"/>
    <property type="match status" value="1"/>
</dbReference>
<evidence type="ECO:0000313" key="11">
    <source>
        <dbReference type="Proteomes" id="UP001207408"/>
    </source>
</evidence>
<proteinExistence type="inferred from homology"/>
<dbReference type="RefSeq" id="WP_301198724.1">
    <property type="nucleotide sequence ID" value="NZ_JAPDPI010000010.1"/>
</dbReference>
<dbReference type="PRINTS" id="PR00739">
    <property type="entry name" value="GLHYDRLASE26"/>
</dbReference>
<dbReference type="AlphaFoldDB" id="A0AAE3MCE1"/>
<dbReference type="EC" id="3.2.1.78" evidence="4"/>
<dbReference type="Proteomes" id="UP001207408">
    <property type="component" value="Unassembled WGS sequence"/>
</dbReference>
<evidence type="ECO:0000256" key="6">
    <source>
        <dbReference type="PIRSR" id="PIRSR018168-2"/>
    </source>
</evidence>
<reference evidence="10" key="1">
    <citation type="submission" date="2022-10" db="EMBL/GenBank/DDBJ databases">
        <authorList>
            <person name="Yu W.X."/>
        </authorList>
    </citation>
    <scope>NUCLEOTIDE SEQUENCE</scope>
    <source>
        <strain evidence="10">D04</strain>
    </source>
</reference>
<feature type="binding site" evidence="6">
    <location>
        <position position="126"/>
    </location>
    <ligand>
        <name>substrate</name>
    </ligand>
</feature>
<dbReference type="InterPro" id="IPR017853">
    <property type="entry name" value="GH"/>
</dbReference>
<gene>
    <name evidence="10" type="ORF">OM074_06920</name>
</gene>
<evidence type="ECO:0000256" key="4">
    <source>
        <dbReference type="PIRNR" id="PIRNR018168"/>
    </source>
</evidence>
<name>A0AAE3MCE1_9BACT</name>
<dbReference type="PANTHER" id="PTHR40079">
    <property type="entry name" value="MANNAN ENDO-1,4-BETA-MANNOSIDASE E-RELATED"/>
    <property type="match status" value="1"/>
</dbReference>
<dbReference type="Gene3D" id="3.20.20.80">
    <property type="entry name" value="Glycosidases"/>
    <property type="match status" value="1"/>
</dbReference>
<keyword evidence="3 4" id="KW-0326">Glycosidase</keyword>
<evidence type="ECO:0000313" key="10">
    <source>
        <dbReference type="EMBL" id="MCW3805353.1"/>
    </source>
</evidence>
<feature type="binding site" evidence="6">
    <location>
        <position position="260"/>
    </location>
    <ligand>
        <name>substrate</name>
    </ligand>
</feature>
<feature type="site" description="Plays an important role in maintaining the position of the catalytic nucleophile" evidence="7">
    <location>
        <position position="187"/>
    </location>
</feature>
<evidence type="ECO:0000256" key="1">
    <source>
        <dbReference type="ARBA" id="ARBA00007754"/>
    </source>
</evidence>
<evidence type="ECO:0000256" key="3">
    <source>
        <dbReference type="ARBA" id="ARBA00023295"/>
    </source>
</evidence>
<comment type="caution">
    <text evidence="10">The sequence shown here is derived from an EMBL/GenBank/DDBJ whole genome shotgun (WGS) entry which is preliminary data.</text>
</comment>
<dbReference type="SUPFAM" id="SSF51445">
    <property type="entry name" value="(Trans)glycosidases"/>
    <property type="match status" value="1"/>
</dbReference>
<feature type="binding site" evidence="6">
    <location>
        <position position="193"/>
    </location>
    <ligand>
        <name>substrate</name>
    </ligand>
</feature>
<dbReference type="GO" id="GO:0016985">
    <property type="term" value="F:mannan endo-1,4-beta-mannosidase activity"/>
    <property type="evidence" value="ECO:0007669"/>
    <property type="project" value="UniProtKB-UniRule"/>
</dbReference>
<organism evidence="10 11">
    <name type="scientific">Plebeiibacterium marinum</name>
    <dbReference type="NCBI Taxonomy" id="2992111"/>
    <lineage>
        <taxon>Bacteria</taxon>
        <taxon>Pseudomonadati</taxon>
        <taxon>Bacteroidota</taxon>
        <taxon>Bacteroidia</taxon>
        <taxon>Marinilabiliales</taxon>
        <taxon>Marinilabiliaceae</taxon>
        <taxon>Plebeiibacterium</taxon>
    </lineage>
</organism>
<comment type="subcellular location">
    <subcellularLocation>
        <location evidence="4">Secreted</location>
    </subcellularLocation>
</comment>
<evidence type="ECO:0000256" key="5">
    <source>
        <dbReference type="PIRSR" id="PIRSR018168-1"/>
    </source>
</evidence>
<comment type="catalytic activity">
    <reaction evidence="4">
        <text>Random hydrolysis of (1-&gt;4)-beta-D-mannosidic linkages in mannans, galactomannans and glucomannans.</text>
        <dbReference type="EC" id="3.2.1.78"/>
    </reaction>
</comment>
<feature type="domain" description="GH26" evidence="9">
    <location>
        <begin position="33"/>
        <end position="356"/>
    </location>
</feature>
<dbReference type="Pfam" id="PF02156">
    <property type="entry name" value="Glyco_hydro_26"/>
    <property type="match status" value="1"/>
</dbReference>
<dbReference type="GO" id="GO:0005576">
    <property type="term" value="C:extracellular region"/>
    <property type="evidence" value="ECO:0007669"/>
    <property type="project" value="UniProtKB-SubCell"/>
</dbReference>
<accession>A0AAE3MCE1</accession>
<feature type="active site" description="Nucleophile" evidence="5 8">
    <location>
        <position position="294"/>
    </location>
</feature>
<protein>
    <recommendedName>
        <fullName evidence="4">Mannan endo-1,4-beta-mannosidase</fullName>
        <ecNumber evidence="4">3.2.1.78</ecNumber>
    </recommendedName>
</protein>
<dbReference type="GO" id="GO:0006080">
    <property type="term" value="P:substituted mannan metabolic process"/>
    <property type="evidence" value="ECO:0007669"/>
    <property type="project" value="UniProtKB-UniRule"/>
</dbReference>
<keyword evidence="2 4" id="KW-0378">Hydrolase</keyword>
<dbReference type="PROSITE" id="PS51257">
    <property type="entry name" value="PROKAR_LIPOPROTEIN"/>
    <property type="match status" value="1"/>
</dbReference>
<dbReference type="InterPro" id="IPR022790">
    <property type="entry name" value="GH26_dom"/>
</dbReference>
<evidence type="ECO:0000256" key="2">
    <source>
        <dbReference type="ARBA" id="ARBA00022801"/>
    </source>
</evidence>
<feature type="active site" description="Proton donor" evidence="5 8">
    <location>
        <position position="188"/>
    </location>
</feature>
<dbReference type="PROSITE" id="PS51764">
    <property type="entry name" value="GH26"/>
    <property type="match status" value="1"/>
</dbReference>
<sequence>MKKNKTFIYLFFILISTSLIVSCGYERKGCSEIFEKPIIKQLNCIKGKGILLGHQDDLAYGMGWSFVDGESDVNRVTGDYPAIFGWELGGIEFDHTHNLDSVPFVTMKKLAMWGHERGGINTFSWHPYSPIDSVSSWTGGAVVARYIMPGCSHHLAFKVQLDRVADFFCQLKDEKGQSIPFIFRPWHEMDGSWFWWGVNSCTAEEFKSLFRFTIQYLRDQRGLSQMTVAYSPDRNFNTKEEYLKWYPGDDVVDILGMDNYWDFGQYKGEKEVIRKLHIVIEAAKEKRKLAALTETGSENIPDSLWFTRKLGVVLQDSLIKKELSYTMIWRNDPETHFFFPYPGHPAADDAKDFTGQKHIFLMKDFNETK</sequence>
<dbReference type="EMBL" id="JAPDPI010000010">
    <property type="protein sequence ID" value="MCW3805353.1"/>
    <property type="molecule type" value="Genomic_DNA"/>
</dbReference>
<keyword evidence="11" id="KW-1185">Reference proteome</keyword>
<keyword evidence="4" id="KW-0964">Secreted</keyword>
<dbReference type="InterPro" id="IPR000805">
    <property type="entry name" value="Glyco_hydro_26"/>
</dbReference>
<dbReference type="InterPro" id="IPR016714">
    <property type="entry name" value="MANB/E"/>
</dbReference>